<reference evidence="5 6" key="1">
    <citation type="journal article" date="2011" name="Int. J. Syst. Evol. Microbiol.">
        <title>Description of Undibacterium oligocarboniphilum sp. nov., isolated from purified water, and Undibacterium pigrum strain CCUG 49012 as the type strain of Undibacterium parvum sp. nov., and emended descriptions of the genus Undibacterium and the species Undibacterium pigrum.</title>
        <authorList>
            <person name="Eder W."/>
            <person name="Wanner G."/>
            <person name="Ludwig W."/>
            <person name="Busse H.J."/>
            <person name="Ziemke-Kageler F."/>
            <person name="Lang E."/>
        </authorList>
    </citation>
    <scope>NUCLEOTIDE SEQUENCE [LARGE SCALE GENOMIC DNA]</scope>
    <source>
        <strain evidence="5 6">DSM 23061</strain>
    </source>
</reference>
<keyword evidence="5" id="KW-0808">Transferase</keyword>
<dbReference type="Proteomes" id="UP000275663">
    <property type="component" value="Chromosome"/>
</dbReference>
<dbReference type="GO" id="GO:0005737">
    <property type="term" value="C:cytoplasm"/>
    <property type="evidence" value="ECO:0007669"/>
    <property type="project" value="TreeGrafter"/>
</dbReference>
<dbReference type="InterPro" id="IPR000719">
    <property type="entry name" value="Prot_kinase_dom"/>
</dbReference>
<dbReference type="PROSITE" id="PS50011">
    <property type="entry name" value="PROTEIN_KINASE_DOM"/>
    <property type="match status" value="1"/>
</dbReference>
<organism evidence="5 6">
    <name type="scientific">Undibacterium parvum</name>
    <dbReference type="NCBI Taxonomy" id="401471"/>
    <lineage>
        <taxon>Bacteria</taxon>
        <taxon>Pseudomonadati</taxon>
        <taxon>Pseudomonadota</taxon>
        <taxon>Betaproteobacteria</taxon>
        <taxon>Burkholderiales</taxon>
        <taxon>Oxalobacteraceae</taxon>
        <taxon>Undibacterium</taxon>
    </lineage>
</organism>
<evidence type="ECO:0000256" key="2">
    <source>
        <dbReference type="ARBA" id="ARBA00022737"/>
    </source>
</evidence>
<gene>
    <name evidence="5" type="ORF">EJN92_17845</name>
</gene>
<keyword evidence="1" id="KW-0433">Leucine-rich repeat</keyword>
<dbReference type="PANTHER" id="PTHR48051:SF1">
    <property type="entry name" value="RAS SUPPRESSOR PROTEIN 1"/>
    <property type="match status" value="1"/>
</dbReference>
<dbReference type="KEGG" id="upv:EJN92_17845"/>
<dbReference type="RefSeq" id="WP_126129053.1">
    <property type="nucleotide sequence ID" value="NZ_CP034464.1"/>
</dbReference>
<dbReference type="InterPro" id="IPR001611">
    <property type="entry name" value="Leu-rich_rpt"/>
</dbReference>
<dbReference type="PROSITE" id="PS00107">
    <property type="entry name" value="PROTEIN_KINASE_ATP"/>
    <property type="match status" value="1"/>
</dbReference>
<evidence type="ECO:0000256" key="1">
    <source>
        <dbReference type="ARBA" id="ARBA00022614"/>
    </source>
</evidence>
<evidence type="ECO:0000259" key="4">
    <source>
        <dbReference type="PROSITE" id="PS50011"/>
    </source>
</evidence>
<dbReference type="SMART" id="SM00369">
    <property type="entry name" value="LRR_TYP"/>
    <property type="match status" value="5"/>
</dbReference>
<protein>
    <submittedName>
        <fullName evidence="5">Protein kinase</fullName>
    </submittedName>
</protein>
<dbReference type="GO" id="GO:0005524">
    <property type="term" value="F:ATP binding"/>
    <property type="evidence" value="ECO:0007669"/>
    <property type="project" value="UniProtKB-UniRule"/>
</dbReference>
<dbReference type="InterPro" id="IPR017441">
    <property type="entry name" value="Protein_kinase_ATP_BS"/>
</dbReference>
<evidence type="ECO:0000313" key="5">
    <source>
        <dbReference type="EMBL" id="AZP13684.1"/>
    </source>
</evidence>
<feature type="domain" description="Protein kinase" evidence="4">
    <location>
        <begin position="209"/>
        <end position="451"/>
    </location>
</feature>
<dbReference type="EMBL" id="CP034464">
    <property type="protein sequence ID" value="AZP13684.1"/>
    <property type="molecule type" value="Genomic_DNA"/>
</dbReference>
<keyword evidence="3" id="KW-0547">Nucleotide-binding</keyword>
<dbReference type="Gene3D" id="1.10.510.10">
    <property type="entry name" value="Transferase(Phosphotransferase) domain 1"/>
    <property type="match status" value="1"/>
</dbReference>
<dbReference type="SMART" id="SM00364">
    <property type="entry name" value="LRR_BAC"/>
    <property type="match status" value="5"/>
</dbReference>
<dbReference type="InterPro" id="IPR001245">
    <property type="entry name" value="Ser-Thr/Tyr_kinase_cat_dom"/>
</dbReference>
<dbReference type="AlphaFoldDB" id="A0A3S9HNM7"/>
<dbReference type="OrthoDB" id="8532199at2"/>
<dbReference type="GO" id="GO:0004672">
    <property type="term" value="F:protein kinase activity"/>
    <property type="evidence" value="ECO:0007669"/>
    <property type="project" value="InterPro"/>
</dbReference>
<dbReference type="InterPro" id="IPR032675">
    <property type="entry name" value="LRR_dom_sf"/>
</dbReference>
<dbReference type="Gene3D" id="3.80.10.10">
    <property type="entry name" value="Ribonuclease Inhibitor"/>
    <property type="match status" value="2"/>
</dbReference>
<dbReference type="Pfam" id="PF13855">
    <property type="entry name" value="LRR_8"/>
    <property type="match status" value="1"/>
</dbReference>
<keyword evidence="6" id="KW-1185">Reference proteome</keyword>
<dbReference type="Pfam" id="PF07714">
    <property type="entry name" value="PK_Tyr_Ser-Thr"/>
    <property type="match status" value="1"/>
</dbReference>
<dbReference type="Gene3D" id="3.30.200.20">
    <property type="entry name" value="Phosphorylase Kinase, domain 1"/>
    <property type="match status" value="1"/>
</dbReference>
<dbReference type="InterPro" id="IPR003591">
    <property type="entry name" value="Leu-rich_rpt_typical-subtyp"/>
</dbReference>
<sequence>MNTLAQLRSGQLHGLQRLDLACDLTEFPLEIYQLADTLEVLNLSGNALTNLPPDFSRLHQLRVLFCSENRFTHVPEVLGECPRLSMIGFKANQIIELPPAALTPALRWLILTDNALRSLPAELGDCRQMQKLMLSGNQLQQLPEQLANCSALELLRIASNRFSTLPDWLLRLPKLAWLAYADNPVCDVAEAIVLQREAGQFKQIDWDSLSLHQELGQGASGVIHQATWRQQNSQTNSDPALEQQVAVKLFKSAVTSDGLPECEMAACMSAGSHPNLIAVAGQVAGHPERSAGLVMQLIDPSYQNLAGPPSLASCTRDVYASDTQFTLETALRIATGIAAAVSHLHARGILHGDLYGHNILRNPQGDSLLGDFGAASFFALDEVVNAQALQRLEVRAFACLLEELIDRCVHGPTQQDCLLSLRTLQARCALEDCGQRPLFAEIALTLSDLRA</sequence>
<feature type="binding site" evidence="3">
    <location>
        <position position="248"/>
    </location>
    <ligand>
        <name>ATP</name>
        <dbReference type="ChEBI" id="CHEBI:30616"/>
    </ligand>
</feature>
<proteinExistence type="predicted"/>
<keyword evidence="2" id="KW-0677">Repeat</keyword>
<dbReference type="SUPFAM" id="SSF56112">
    <property type="entry name" value="Protein kinase-like (PK-like)"/>
    <property type="match status" value="1"/>
</dbReference>
<dbReference type="PROSITE" id="PS51450">
    <property type="entry name" value="LRR"/>
    <property type="match status" value="1"/>
</dbReference>
<evidence type="ECO:0000256" key="3">
    <source>
        <dbReference type="PROSITE-ProRule" id="PRU10141"/>
    </source>
</evidence>
<name>A0A3S9HNM7_9BURK</name>
<keyword evidence="5" id="KW-0418">Kinase</keyword>
<dbReference type="SUPFAM" id="SSF52058">
    <property type="entry name" value="L domain-like"/>
    <property type="match status" value="1"/>
</dbReference>
<accession>A0A3S9HNM7</accession>
<dbReference type="InterPro" id="IPR011009">
    <property type="entry name" value="Kinase-like_dom_sf"/>
</dbReference>
<dbReference type="PANTHER" id="PTHR48051">
    <property type="match status" value="1"/>
</dbReference>
<evidence type="ECO:0000313" key="6">
    <source>
        <dbReference type="Proteomes" id="UP000275663"/>
    </source>
</evidence>
<keyword evidence="3" id="KW-0067">ATP-binding</keyword>
<dbReference type="InterPro" id="IPR050216">
    <property type="entry name" value="LRR_domain-containing"/>
</dbReference>